<accession>A0A5J4L4H2</accession>
<evidence type="ECO:0000313" key="1">
    <source>
        <dbReference type="EMBL" id="GER93780.1"/>
    </source>
</evidence>
<proteinExistence type="predicted"/>
<organism evidence="1">
    <name type="scientific">hot springs metagenome</name>
    <dbReference type="NCBI Taxonomy" id="433727"/>
    <lineage>
        <taxon>unclassified sequences</taxon>
        <taxon>metagenomes</taxon>
        <taxon>ecological metagenomes</taxon>
    </lineage>
</organism>
<reference evidence="1" key="1">
    <citation type="submission" date="2019-10" db="EMBL/GenBank/DDBJ databases">
        <title>Metagenomic sequencing of thiosulfate-disproportionating enrichment culture.</title>
        <authorList>
            <person name="Umezawa K."/>
            <person name="Kojima H."/>
            <person name="Fukui M."/>
        </authorList>
    </citation>
    <scope>NUCLEOTIDE SEQUENCE</scope>
    <source>
        <strain evidence="1">45J</strain>
    </source>
</reference>
<protein>
    <submittedName>
        <fullName evidence="1">DUF507 domain-containing protein</fullName>
    </submittedName>
</protein>
<dbReference type="Pfam" id="PF04368">
    <property type="entry name" value="DUF507"/>
    <property type="match status" value="1"/>
</dbReference>
<gene>
    <name evidence="1" type="ORF">A45J_1536</name>
</gene>
<dbReference type="InterPro" id="IPR007463">
    <property type="entry name" value="DUF507"/>
</dbReference>
<comment type="caution">
    <text evidence="1">The sequence shown here is derived from an EMBL/GenBank/DDBJ whole genome shotgun (WGS) entry which is preliminary data.</text>
</comment>
<sequence length="92" mass="10973">MRLTDDKITHMTHIVLKGLMDKGFITLKEDDALLRREIKRTIINELKIGEDIDEAVRRKLRSLSKKLVEGSPEWDVLYKKYYEEEEVKRGKR</sequence>
<dbReference type="EMBL" id="BLAB01000001">
    <property type="protein sequence ID" value="GER93780.1"/>
    <property type="molecule type" value="Genomic_DNA"/>
</dbReference>
<dbReference type="AlphaFoldDB" id="A0A5J4L4H2"/>
<name>A0A5J4L4H2_9ZZZZ</name>